<gene>
    <name evidence="11" type="ORF">BWK72_02395</name>
</gene>
<dbReference type="PANTHER" id="PTHR35011:SF4">
    <property type="entry name" value="SLL1102 PROTEIN"/>
    <property type="match status" value="1"/>
</dbReference>
<keyword evidence="5 9" id="KW-0812">Transmembrane</keyword>
<evidence type="ECO:0000256" key="9">
    <source>
        <dbReference type="RuleBase" id="RU369079"/>
    </source>
</evidence>
<evidence type="ECO:0000256" key="2">
    <source>
        <dbReference type="ARBA" id="ARBA00022448"/>
    </source>
</evidence>
<feature type="transmembrane region" description="Helical" evidence="9">
    <location>
        <begin position="134"/>
        <end position="154"/>
    </location>
</feature>
<evidence type="ECO:0000256" key="8">
    <source>
        <dbReference type="ARBA" id="ARBA00038436"/>
    </source>
</evidence>
<dbReference type="Pfam" id="PF04290">
    <property type="entry name" value="DctQ"/>
    <property type="match status" value="1"/>
</dbReference>
<feature type="domain" description="Tripartite ATP-independent periplasmic transporters DctQ component" evidence="10">
    <location>
        <begin position="30"/>
        <end position="160"/>
    </location>
</feature>
<dbReference type="Proteomes" id="UP000192505">
    <property type="component" value="Unassembled WGS sequence"/>
</dbReference>
<evidence type="ECO:0000256" key="4">
    <source>
        <dbReference type="ARBA" id="ARBA00022519"/>
    </source>
</evidence>
<keyword evidence="6 9" id="KW-1133">Transmembrane helix</keyword>
<feature type="transmembrane region" description="Helical" evidence="9">
    <location>
        <begin position="55"/>
        <end position="71"/>
    </location>
</feature>
<keyword evidence="2 9" id="KW-0813">Transport</keyword>
<proteinExistence type="inferred from homology"/>
<comment type="similarity">
    <text evidence="8 9">Belongs to the TRAP transporter small permease family.</text>
</comment>
<comment type="subunit">
    <text evidence="9">The complex comprises the extracytoplasmic solute receptor protein and the two transmembrane proteins.</text>
</comment>
<keyword evidence="11" id="KW-0762">Sugar transport</keyword>
<evidence type="ECO:0000256" key="5">
    <source>
        <dbReference type="ARBA" id="ARBA00022692"/>
    </source>
</evidence>
<keyword evidence="4 9" id="KW-0997">Cell inner membrane</keyword>
<feature type="transmembrane region" description="Helical" evidence="9">
    <location>
        <begin position="21"/>
        <end position="43"/>
    </location>
</feature>
<dbReference type="InterPro" id="IPR007387">
    <property type="entry name" value="TRAP_DctQ"/>
</dbReference>
<evidence type="ECO:0000256" key="6">
    <source>
        <dbReference type="ARBA" id="ARBA00022989"/>
    </source>
</evidence>
<evidence type="ECO:0000259" key="10">
    <source>
        <dbReference type="Pfam" id="PF04290"/>
    </source>
</evidence>
<dbReference type="PANTHER" id="PTHR35011">
    <property type="entry name" value="2,3-DIKETO-L-GULONATE TRAP TRANSPORTER SMALL PERMEASE PROTEIN YIAM"/>
    <property type="match status" value="1"/>
</dbReference>
<feature type="transmembrane region" description="Helical" evidence="9">
    <location>
        <begin position="92"/>
        <end position="114"/>
    </location>
</feature>
<evidence type="ECO:0000256" key="7">
    <source>
        <dbReference type="ARBA" id="ARBA00023136"/>
    </source>
</evidence>
<dbReference type="GO" id="GO:0022857">
    <property type="term" value="F:transmembrane transporter activity"/>
    <property type="evidence" value="ECO:0007669"/>
    <property type="project" value="UniProtKB-UniRule"/>
</dbReference>
<dbReference type="EMBL" id="MTEI01000001">
    <property type="protein sequence ID" value="OQW90085.1"/>
    <property type="molecule type" value="Genomic_DNA"/>
</dbReference>
<comment type="function">
    <text evidence="9">Part of the tripartite ATP-independent periplasmic (TRAP) transport system.</text>
</comment>
<keyword evidence="3" id="KW-1003">Cell membrane</keyword>
<accession>A0A1W9KZH2</accession>
<comment type="caution">
    <text evidence="11">The sequence shown here is derived from an EMBL/GenBank/DDBJ whole genome shotgun (WGS) entry which is preliminary data.</text>
</comment>
<dbReference type="AlphaFoldDB" id="A0A1W9KZH2"/>
<name>A0A1W9KZH2_9BURK</name>
<dbReference type="GO" id="GO:0005886">
    <property type="term" value="C:plasma membrane"/>
    <property type="evidence" value="ECO:0007669"/>
    <property type="project" value="UniProtKB-SubCell"/>
</dbReference>
<evidence type="ECO:0000313" key="12">
    <source>
        <dbReference type="Proteomes" id="UP000192505"/>
    </source>
</evidence>
<evidence type="ECO:0000256" key="1">
    <source>
        <dbReference type="ARBA" id="ARBA00004429"/>
    </source>
</evidence>
<reference evidence="11 12" key="1">
    <citation type="submission" date="2017-01" db="EMBL/GenBank/DDBJ databases">
        <title>Novel large sulfur bacteria in the metagenomes of groundwater-fed chemosynthetic microbial mats in the Lake Huron basin.</title>
        <authorList>
            <person name="Sharrar A.M."/>
            <person name="Flood B.E."/>
            <person name="Bailey J.V."/>
            <person name="Jones D.S."/>
            <person name="Biddanda B."/>
            <person name="Ruberg S.A."/>
            <person name="Marcus D.N."/>
            <person name="Dick G.J."/>
        </authorList>
    </citation>
    <scope>NUCLEOTIDE SEQUENCE [LARGE SCALE GENOMIC DNA]</scope>
    <source>
        <strain evidence="11">A7</strain>
    </source>
</reference>
<keyword evidence="7 9" id="KW-0472">Membrane</keyword>
<evidence type="ECO:0000313" key="11">
    <source>
        <dbReference type="EMBL" id="OQW90085.1"/>
    </source>
</evidence>
<dbReference type="InterPro" id="IPR055348">
    <property type="entry name" value="DctQ"/>
</dbReference>
<sequence>MNVLLKLSRLIDALTERIGKAALWLVLVVVVISSGNAVMRYAINYSSNALLEIQWYLFGMIFFSCAGYTLMRNEHIRIDVLSSKLSKRAQTWIDIFGLLFFLMPMAVGVLVLSWPVFVQAYQSSEMSNSAGGLILWPARLMVPVGFFLLIMQAISELIKRAGFLQGLCPDPTDKSHKLTPEEELALAIKAQKGGV</sequence>
<organism evidence="11 12">
    <name type="scientific">Rhodoferax ferrireducens</name>
    <dbReference type="NCBI Taxonomy" id="192843"/>
    <lineage>
        <taxon>Bacteria</taxon>
        <taxon>Pseudomonadati</taxon>
        <taxon>Pseudomonadota</taxon>
        <taxon>Betaproteobacteria</taxon>
        <taxon>Burkholderiales</taxon>
        <taxon>Comamonadaceae</taxon>
        <taxon>Rhodoferax</taxon>
    </lineage>
</organism>
<protein>
    <recommendedName>
        <fullName evidence="9">TRAP transporter small permease protein</fullName>
    </recommendedName>
</protein>
<comment type="subcellular location">
    <subcellularLocation>
        <location evidence="1 9">Cell inner membrane</location>
        <topology evidence="1 9">Multi-pass membrane protein</topology>
    </subcellularLocation>
</comment>
<evidence type="ECO:0000256" key="3">
    <source>
        <dbReference type="ARBA" id="ARBA00022475"/>
    </source>
</evidence>